<accession>A0A816F0L3</accession>
<dbReference type="Proteomes" id="UP000681722">
    <property type="component" value="Unassembled WGS sequence"/>
</dbReference>
<dbReference type="InterPro" id="IPR012444">
    <property type="entry name" value="DUF1647"/>
</dbReference>
<evidence type="ECO:0000313" key="3">
    <source>
        <dbReference type="Proteomes" id="UP000663829"/>
    </source>
</evidence>
<sequence length="259" mass="29989">MKPIVASLIEPAKRPHDKNLFHFTSIPYQTTTIKDLVIVTCISQSFYDRLENLIGSIHYYERGLKIIVYDMGLSEWQLSKLNCMENVFVETFNYDIYPLHIHDLNNYAFKALIVKQAIDKYGSIFYSDAGSEFRSTLSSIADNIERNGYFLTQQKSFINSLTHEDTFRYFNVNKNALEYQDHHCSAGLIGINKKNVDFYNNILLPFVNCSLVKECIAPQLSSVTKHRFDQSVLSILIKKNKKYTCSDDERYYGDFGSPM</sequence>
<dbReference type="InterPro" id="IPR029044">
    <property type="entry name" value="Nucleotide-diphossugar_trans"/>
</dbReference>
<evidence type="ECO:0000313" key="1">
    <source>
        <dbReference type="EMBL" id="CAF1654899.1"/>
    </source>
</evidence>
<reference evidence="1" key="1">
    <citation type="submission" date="2021-02" db="EMBL/GenBank/DDBJ databases">
        <authorList>
            <person name="Nowell W R."/>
        </authorList>
    </citation>
    <scope>NUCLEOTIDE SEQUENCE</scope>
</reference>
<protein>
    <submittedName>
        <fullName evidence="1">Uncharacterized protein</fullName>
    </submittedName>
</protein>
<dbReference type="Proteomes" id="UP000663829">
    <property type="component" value="Unassembled WGS sequence"/>
</dbReference>
<dbReference type="PANTHER" id="PTHR31389">
    <property type="entry name" value="LD39211P"/>
    <property type="match status" value="1"/>
</dbReference>
<gene>
    <name evidence="1" type="ORF">GPM918_LOCUS45704</name>
    <name evidence="2" type="ORF">SRO942_LOCUS48478</name>
</gene>
<comment type="caution">
    <text evidence="1">The sequence shown here is derived from an EMBL/GenBank/DDBJ whole genome shotgun (WGS) entry which is preliminary data.</text>
</comment>
<dbReference type="PANTHER" id="PTHR31389:SF4">
    <property type="entry name" value="LD39211P"/>
    <property type="match status" value="1"/>
</dbReference>
<dbReference type="AlphaFoldDB" id="A0A816F0L3"/>
<proteinExistence type="predicted"/>
<dbReference type="Pfam" id="PF07801">
    <property type="entry name" value="DUF1647"/>
    <property type="match status" value="1"/>
</dbReference>
<keyword evidence="3" id="KW-1185">Reference proteome</keyword>
<dbReference type="SUPFAM" id="SSF53448">
    <property type="entry name" value="Nucleotide-diphospho-sugar transferases"/>
    <property type="match status" value="1"/>
</dbReference>
<feature type="non-terminal residue" evidence="1">
    <location>
        <position position="259"/>
    </location>
</feature>
<name>A0A816F0L3_9BILA</name>
<dbReference type="EMBL" id="CAJOBC010124946">
    <property type="protein sequence ID" value="CAF4590627.1"/>
    <property type="molecule type" value="Genomic_DNA"/>
</dbReference>
<organism evidence="1 3">
    <name type="scientific">Didymodactylos carnosus</name>
    <dbReference type="NCBI Taxonomy" id="1234261"/>
    <lineage>
        <taxon>Eukaryota</taxon>
        <taxon>Metazoa</taxon>
        <taxon>Spiralia</taxon>
        <taxon>Gnathifera</taxon>
        <taxon>Rotifera</taxon>
        <taxon>Eurotatoria</taxon>
        <taxon>Bdelloidea</taxon>
        <taxon>Philodinida</taxon>
        <taxon>Philodinidae</taxon>
        <taxon>Didymodactylos</taxon>
    </lineage>
</organism>
<evidence type="ECO:0000313" key="2">
    <source>
        <dbReference type="EMBL" id="CAF4590627.1"/>
    </source>
</evidence>
<dbReference type="OrthoDB" id="5954868at2759"/>
<dbReference type="EMBL" id="CAJNOQ010053147">
    <property type="protein sequence ID" value="CAF1654899.1"/>
    <property type="molecule type" value="Genomic_DNA"/>
</dbReference>